<evidence type="ECO:0000256" key="1">
    <source>
        <dbReference type="ARBA" id="ARBA00004236"/>
    </source>
</evidence>
<name>A0A1S1MRZ1_9MYCO</name>
<keyword evidence="4" id="KW-0812">Transmembrane</keyword>
<evidence type="ECO:0000256" key="3">
    <source>
        <dbReference type="ARBA" id="ARBA00022475"/>
    </source>
</evidence>
<evidence type="ECO:0000256" key="5">
    <source>
        <dbReference type="ARBA" id="ARBA00022989"/>
    </source>
</evidence>
<keyword evidence="5" id="KW-1133">Transmembrane helix</keyword>
<dbReference type="RefSeq" id="WP_071029997.1">
    <property type="nucleotide sequence ID" value="NZ_MLQM01000258.1"/>
</dbReference>
<comment type="similarity">
    <text evidence="2">Belongs to the EccE family.</text>
</comment>
<dbReference type="EMBL" id="MLQM01000258">
    <property type="protein sequence ID" value="OHU89454.1"/>
    <property type="molecule type" value="Genomic_DNA"/>
</dbReference>
<dbReference type="Pfam" id="PF11203">
    <property type="entry name" value="EccE"/>
    <property type="match status" value="1"/>
</dbReference>
<keyword evidence="6" id="KW-0472">Membrane</keyword>
<dbReference type="InterPro" id="IPR021368">
    <property type="entry name" value="T7SS_EccE"/>
</dbReference>
<evidence type="ECO:0000256" key="2">
    <source>
        <dbReference type="ARBA" id="ARBA00007759"/>
    </source>
</evidence>
<evidence type="ECO:0000259" key="7">
    <source>
        <dbReference type="Pfam" id="PF11203"/>
    </source>
</evidence>
<proteinExistence type="inferred from homology"/>
<dbReference type="InterPro" id="IPR050051">
    <property type="entry name" value="EccE_dom"/>
</dbReference>
<feature type="domain" description="Type VII secretion system protein EccE" evidence="7">
    <location>
        <begin position="162"/>
        <end position="252"/>
    </location>
</feature>
<evidence type="ECO:0000313" key="9">
    <source>
        <dbReference type="Proteomes" id="UP000179734"/>
    </source>
</evidence>
<dbReference type="Proteomes" id="UP000179734">
    <property type="component" value="Unassembled WGS sequence"/>
</dbReference>
<keyword evidence="3" id="KW-1003">Cell membrane</keyword>
<reference evidence="8 9" key="1">
    <citation type="submission" date="2016-10" db="EMBL/GenBank/DDBJ databases">
        <title>Genome sequence of Mycobacterium talmonii.</title>
        <authorList>
            <person name="Greninger A.L."/>
            <person name="Elliott B."/>
            <person name="Vasireddy S."/>
            <person name="Vasireddy R."/>
        </authorList>
    </citation>
    <scope>NUCLEOTIDE SEQUENCE [LARGE SCALE GENOMIC DNA]</scope>
    <source>
        <strain evidence="9">NE-TNMC-100812</strain>
    </source>
</reference>
<evidence type="ECO:0000256" key="4">
    <source>
        <dbReference type="ARBA" id="ARBA00022692"/>
    </source>
</evidence>
<keyword evidence="9" id="KW-1185">Reference proteome</keyword>
<dbReference type="NCBIfam" id="TIGR03923">
    <property type="entry name" value="T7SS_EccE"/>
    <property type="match status" value="1"/>
</dbReference>
<sequence>MTLRLVIILGVLGTGLVGWCMGGYAGAAAGLVLGAVVGVIPWRGTQLWAWLLRWLRRGRPIVLRAPLTVANDRAGGGVRFQDGVAAAAVQVLGKPHAPTLLTGSTATHTDNTLDIADLLPLLHQSLGLAIDSVSVVSVGARRRSTGDYARVYDTLIGTPPYAGRRSTWLMVRVAALDNVEALRWRASVGTAALAAAQRIGAALRQQGIRAKVATATDIVEVERRLGSAALDGAARRRWGSLRGDTGWLTTYRYRPEDITAAKLAQAWTLRADGIVQNVTVFGDGGMTATVTVQTPQPPVSPPSVLLHTLPGQQPAAIAGHLCGPWPADVGRGVLTGPLLVPVGPSGVLLGKSGAGNRLLLPLDDPGEPTRVHIAAEDAVVKRILIRLVATGDRLTVHTRDPRRWASARMPDLVVTDRVRPVTGTTVSVTDGSVAPAPRPNTVITIGEPGRAPADVLIRQTGPGTVDVTAGDRVYPVEVELFRAENRYVSAEAIPPPTPPRIVELEPVE</sequence>
<dbReference type="GO" id="GO:0005886">
    <property type="term" value="C:plasma membrane"/>
    <property type="evidence" value="ECO:0007669"/>
    <property type="project" value="UniProtKB-SubCell"/>
</dbReference>
<evidence type="ECO:0000256" key="6">
    <source>
        <dbReference type="ARBA" id="ARBA00023136"/>
    </source>
</evidence>
<gene>
    <name evidence="8" type="ORF">BKN37_25820</name>
</gene>
<protein>
    <submittedName>
        <fullName evidence="8">Type VII secretion protein EccE</fullName>
    </submittedName>
</protein>
<dbReference type="AlphaFoldDB" id="A0A1S1MRZ1"/>
<evidence type="ECO:0000313" key="8">
    <source>
        <dbReference type="EMBL" id="OHU89454.1"/>
    </source>
</evidence>
<accession>A0A1S1MRZ1</accession>
<organism evidence="8 9">
    <name type="scientific">Mycobacterium talmoniae</name>
    <dbReference type="NCBI Taxonomy" id="1858794"/>
    <lineage>
        <taxon>Bacteria</taxon>
        <taxon>Bacillati</taxon>
        <taxon>Actinomycetota</taxon>
        <taxon>Actinomycetes</taxon>
        <taxon>Mycobacteriales</taxon>
        <taxon>Mycobacteriaceae</taxon>
        <taxon>Mycobacterium</taxon>
    </lineage>
</organism>
<comment type="subcellular location">
    <subcellularLocation>
        <location evidence="1">Cell membrane</location>
    </subcellularLocation>
</comment>
<comment type="caution">
    <text evidence="8">The sequence shown here is derived from an EMBL/GenBank/DDBJ whole genome shotgun (WGS) entry which is preliminary data.</text>
</comment>